<accession>A0A197JTK7</accession>
<dbReference type="EMBL" id="KV442047">
    <property type="protein sequence ID" value="OAQ28540.1"/>
    <property type="molecule type" value="Genomic_DNA"/>
</dbReference>
<dbReference type="Proteomes" id="UP000078512">
    <property type="component" value="Unassembled WGS sequence"/>
</dbReference>
<keyword evidence="3" id="KW-1185">Reference proteome</keyword>
<feature type="compositionally biased region" description="Basic and acidic residues" evidence="1">
    <location>
        <begin position="122"/>
        <end position="137"/>
    </location>
</feature>
<evidence type="ECO:0000313" key="2">
    <source>
        <dbReference type="EMBL" id="OAQ28540.1"/>
    </source>
</evidence>
<evidence type="ECO:0000313" key="3">
    <source>
        <dbReference type="Proteomes" id="UP000078512"/>
    </source>
</evidence>
<proteinExistence type="predicted"/>
<name>A0A197JTK7_9FUNG</name>
<evidence type="ECO:0000256" key="1">
    <source>
        <dbReference type="SAM" id="MobiDB-lite"/>
    </source>
</evidence>
<gene>
    <name evidence="2" type="ORF">K457DRAFT_20100</name>
</gene>
<organism evidence="2 3">
    <name type="scientific">Linnemannia elongata AG-77</name>
    <dbReference type="NCBI Taxonomy" id="1314771"/>
    <lineage>
        <taxon>Eukaryota</taxon>
        <taxon>Fungi</taxon>
        <taxon>Fungi incertae sedis</taxon>
        <taxon>Mucoromycota</taxon>
        <taxon>Mortierellomycotina</taxon>
        <taxon>Mortierellomycetes</taxon>
        <taxon>Mortierellales</taxon>
        <taxon>Mortierellaceae</taxon>
        <taxon>Linnemannia</taxon>
    </lineage>
</organism>
<reference evidence="2 3" key="1">
    <citation type="submission" date="2016-05" db="EMBL/GenBank/DDBJ databases">
        <title>Genome sequencing reveals origins of a unique bacterial endosymbiosis in the earliest lineages of terrestrial Fungi.</title>
        <authorList>
            <consortium name="DOE Joint Genome Institute"/>
            <person name="Uehling J."/>
            <person name="Gryganskyi A."/>
            <person name="Hameed K."/>
            <person name="Tschaplinski T."/>
            <person name="Misztal P."/>
            <person name="Wu S."/>
            <person name="Desiro A."/>
            <person name="Vande Pol N."/>
            <person name="Du Z.-Y."/>
            <person name="Zienkiewicz A."/>
            <person name="Zienkiewicz K."/>
            <person name="Morin E."/>
            <person name="Tisserant E."/>
            <person name="Splivallo R."/>
            <person name="Hainaut M."/>
            <person name="Henrissat B."/>
            <person name="Ohm R."/>
            <person name="Kuo A."/>
            <person name="Yan J."/>
            <person name="Lipzen A."/>
            <person name="Nolan M."/>
            <person name="Labutti K."/>
            <person name="Barry K."/>
            <person name="Goldstein A."/>
            <person name="Labbe J."/>
            <person name="Schadt C."/>
            <person name="Tuskan G."/>
            <person name="Grigoriev I."/>
            <person name="Martin F."/>
            <person name="Vilgalys R."/>
            <person name="Bonito G."/>
        </authorList>
    </citation>
    <scope>NUCLEOTIDE SEQUENCE [LARGE SCALE GENOMIC DNA]</scope>
    <source>
        <strain evidence="2 3">AG-77</strain>
    </source>
</reference>
<protein>
    <submittedName>
        <fullName evidence="2">Uncharacterized protein</fullName>
    </submittedName>
</protein>
<feature type="region of interest" description="Disordered" evidence="1">
    <location>
        <begin position="113"/>
        <end position="137"/>
    </location>
</feature>
<sequence length="137" mass="15209">MHSSPKPLTSKHHPYSQGAVHRADDLEEVEHLGKNDPMPATPSEHDTLYFKILDAELSTDELVALTAILLDQFRASQGHAPPSRLNLYSINGKQKGDIFLTIAVVTPAKPIPTTLNTSSKNIAHDQQEQTETENREY</sequence>
<dbReference type="AlphaFoldDB" id="A0A197JTK7"/>